<dbReference type="PANTHER" id="PTHR47331">
    <property type="entry name" value="PHD-TYPE DOMAIN-CONTAINING PROTEIN"/>
    <property type="match status" value="1"/>
</dbReference>
<name>A0A914YI62_9BILA</name>
<keyword evidence="1" id="KW-1185">Reference proteome</keyword>
<reference evidence="2" key="1">
    <citation type="submission" date="2022-11" db="UniProtKB">
        <authorList>
            <consortium name="WormBaseParasite"/>
        </authorList>
    </citation>
    <scope>IDENTIFICATION</scope>
</reference>
<dbReference type="InterPro" id="IPR043502">
    <property type="entry name" value="DNA/RNA_pol_sf"/>
</dbReference>
<dbReference type="InterPro" id="IPR043128">
    <property type="entry name" value="Rev_trsase/Diguanyl_cyclase"/>
</dbReference>
<evidence type="ECO:0000313" key="1">
    <source>
        <dbReference type="Proteomes" id="UP000887577"/>
    </source>
</evidence>
<dbReference type="SUPFAM" id="SSF56672">
    <property type="entry name" value="DNA/RNA polymerases"/>
    <property type="match status" value="1"/>
</dbReference>
<proteinExistence type="predicted"/>
<protein>
    <submittedName>
        <fullName evidence="2">Reverse transcriptase domain-containing protein</fullName>
    </submittedName>
</protein>
<dbReference type="Proteomes" id="UP000887577">
    <property type="component" value="Unplaced"/>
</dbReference>
<dbReference type="Gene3D" id="3.10.10.10">
    <property type="entry name" value="HIV Type 1 Reverse Transcriptase, subunit A, domain 1"/>
    <property type="match status" value="1"/>
</dbReference>
<dbReference type="PANTHER" id="PTHR47331:SF1">
    <property type="entry name" value="GAG-LIKE PROTEIN"/>
    <property type="match status" value="1"/>
</dbReference>
<dbReference type="WBParaSite" id="PSU_v2.g17007.t1">
    <property type="protein sequence ID" value="PSU_v2.g17007.t1"/>
    <property type="gene ID" value="PSU_v2.g17007"/>
</dbReference>
<dbReference type="AlphaFoldDB" id="A0A914YI62"/>
<evidence type="ECO:0000313" key="2">
    <source>
        <dbReference type="WBParaSite" id="PSU_v2.g17007.t1"/>
    </source>
</evidence>
<accession>A0A914YI62</accession>
<organism evidence="1 2">
    <name type="scientific">Panagrolaimus superbus</name>
    <dbReference type="NCBI Taxonomy" id="310955"/>
    <lineage>
        <taxon>Eukaryota</taxon>
        <taxon>Metazoa</taxon>
        <taxon>Ecdysozoa</taxon>
        <taxon>Nematoda</taxon>
        <taxon>Chromadorea</taxon>
        <taxon>Rhabditida</taxon>
        <taxon>Tylenchina</taxon>
        <taxon>Panagrolaimomorpha</taxon>
        <taxon>Panagrolaimoidea</taxon>
        <taxon>Panagrolaimidae</taxon>
        <taxon>Panagrolaimus</taxon>
    </lineage>
</organism>
<dbReference type="Gene3D" id="3.30.70.270">
    <property type="match status" value="1"/>
</dbReference>
<sequence length="125" mass="13909">MKKVNQVPVLSEQYNGIIVDQLDRVTVEIAPRKPQGKLVHYLTHHAVLTPQKATTKVRMVFDGSAKAHKDAPSLNDCLLRGPSNLPDLSGLLLRLRTCKILITGDIEKAFHQVLLNEPDRDAVII</sequence>